<sequence length="101" mass="11153">MTTNGVVRSEIRCRRGKSIAWAVTELWVPREEFRAGSRSYSGAHPVFPPAVQSNPPGLNPRRPPPLPPGGGRPFLRARARILPQRTDDSARPSRSGRELST</sequence>
<keyword evidence="3" id="KW-1185">Reference proteome</keyword>
<dbReference type="EMBL" id="BNAU01000004">
    <property type="protein sequence ID" value="GHF03348.1"/>
    <property type="molecule type" value="Genomic_DNA"/>
</dbReference>
<comment type="caution">
    <text evidence="2">The sequence shown here is derived from an EMBL/GenBank/DDBJ whole genome shotgun (WGS) entry which is preliminary data.</text>
</comment>
<proteinExistence type="predicted"/>
<name>A0ABQ3J3T6_9PSEU</name>
<accession>A0ABQ3J3T6</accession>
<evidence type="ECO:0000256" key="1">
    <source>
        <dbReference type="SAM" id="MobiDB-lite"/>
    </source>
</evidence>
<feature type="compositionally biased region" description="Basic and acidic residues" evidence="1">
    <location>
        <begin position="85"/>
        <end position="101"/>
    </location>
</feature>
<evidence type="ECO:0000313" key="3">
    <source>
        <dbReference type="Proteomes" id="UP000605897"/>
    </source>
</evidence>
<reference evidence="3" key="1">
    <citation type="journal article" date="2019" name="Int. J. Syst. Evol. Microbiol.">
        <title>The Global Catalogue of Microorganisms (GCM) 10K type strain sequencing project: providing services to taxonomists for standard genome sequencing and annotation.</title>
        <authorList>
            <consortium name="The Broad Institute Genomics Platform"/>
            <consortium name="The Broad Institute Genome Sequencing Center for Infectious Disease"/>
            <person name="Wu L."/>
            <person name="Ma J."/>
        </authorList>
    </citation>
    <scope>NUCLEOTIDE SEQUENCE [LARGE SCALE GENOMIC DNA]</scope>
    <source>
        <strain evidence="3">CGMCC 4.7677</strain>
    </source>
</reference>
<feature type="compositionally biased region" description="Pro residues" evidence="1">
    <location>
        <begin position="57"/>
        <end position="70"/>
    </location>
</feature>
<dbReference type="Proteomes" id="UP000605897">
    <property type="component" value="Unassembled WGS sequence"/>
</dbReference>
<evidence type="ECO:0000313" key="2">
    <source>
        <dbReference type="EMBL" id="GHF03348.1"/>
    </source>
</evidence>
<protein>
    <submittedName>
        <fullName evidence="2">Uncharacterized protein</fullName>
    </submittedName>
</protein>
<feature type="region of interest" description="Disordered" evidence="1">
    <location>
        <begin position="38"/>
        <end position="101"/>
    </location>
</feature>
<organism evidence="2 3">
    <name type="scientific">Amycolatopsis deserti</name>
    <dbReference type="NCBI Taxonomy" id="185696"/>
    <lineage>
        <taxon>Bacteria</taxon>
        <taxon>Bacillati</taxon>
        <taxon>Actinomycetota</taxon>
        <taxon>Actinomycetes</taxon>
        <taxon>Pseudonocardiales</taxon>
        <taxon>Pseudonocardiaceae</taxon>
        <taxon>Amycolatopsis</taxon>
    </lineage>
</organism>
<gene>
    <name evidence="2" type="ORF">GCM10017786_41330</name>
</gene>